<keyword evidence="3" id="KW-1185">Reference proteome</keyword>
<sequence length="433" mass="48787">MTPQSSFMVVAPLLPGKVAALRALLATMNHCPGSIDPDNALVPFGRFDRLHFARFAILDDVTAGDIALYGVKPADFPVYLVFLGDCDGSKQTFIDDLARKAGEGLRTIFSHCEGFNPGNALGSWMLAHDTPAAAAYVNWIGRPVRQIAEERALRNFLSANVPRGVDGRANGDPQSIRKHLRNLVDAERNAGRLSLTEPEPTPLGWRIREWLHAVWVPLVLLAALPFFIVALPFLAWKLRSLETTDPEVVYRPPEAQLAKLRALEDYDVTNQFTALGSVKPGRFRRYAVVVLLGLLDYSCRHIYNRGHLTRVQTIHFARWVLLDDKQRLMFASNYDGSLDSYMDDFINKVAWGLNLVFSNGVGYPRTNWLVVEGARNEQHFKNYLRRHELPTDVWYKAYPGLTAFDLATNTRIREGLEASSASDEQVREWLKLL</sequence>
<gene>
    <name evidence="2" type="ORF">LMG28688_06939</name>
</gene>
<evidence type="ECO:0000313" key="2">
    <source>
        <dbReference type="EMBL" id="CAB3809196.1"/>
    </source>
</evidence>
<dbReference type="RefSeq" id="WP_175198364.1">
    <property type="nucleotide sequence ID" value="NZ_CADIKL010000065.1"/>
</dbReference>
<organism evidence="2 3">
    <name type="scientific">Paraburkholderia caffeinitolerans</name>
    <dbReference type="NCBI Taxonomy" id="1723730"/>
    <lineage>
        <taxon>Bacteria</taxon>
        <taxon>Pseudomonadati</taxon>
        <taxon>Pseudomonadota</taxon>
        <taxon>Betaproteobacteria</taxon>
        <taxon>Burkholderiales</taxon>
        <taxon>Burkholderiaceae</taxon>
        <taxon>Paraburkholderia</taxon>
    </lineage>
</organism>
<dbReference type="AlphaFoldDB" id="A0A6J5GYC4"/>
<name>A0A6J5GYC4_9BURK</name>
<evidence type="ECO:0000256" key="1">
    <source>
        <dbReference type="SAM" id="Phobius"/>
    </source>
</evidence>
<feature type="transmembrane region" description="Helical" evidence="1">
    <location>
        <begin position="213"/>
        <end position="236"/>
    </location>
</feature>
<keyword evidence="1" id="KW-1133">Transmembrane helix</keyword>
<reference evidence="2 3" key="1">
    <citation type="submission" date="2020-04" db="EMBL/GenBank/DDBJ databases">
        <authorList>
            <person name="De Canck E."/>
        </authorList>
    </citation>
    <scope>NUCLEOTIDE SEQUENCE [LARGE SCALE GENOMIC DNA]</scope>
    <source>
        <strain evidence="2 3">LMG 28688</strain>
    </source>
</reference>
<protein>
    <recommendedName>
        <fullName evidence="4">Peroxidase</fullName>
    </recommendedName>
</protein>
<dbReference type="Proteomes" id="UP000494119">
    <property type="component" value="Unassembled WGS sequence"/>
</dbReference>
<evidence type="ECO:0000313" key="3">
    <source>
        <dbReference type="Proteomes" id="UP000494119"/>
    </source>
</evidence>
<evidence type="ECO:0008006" key="4">
    <source>
        <dbReference type="Google" id="ProtNLM"/>
    </source>
</evidence>
<keyword evidence="1" id="KW-0472">Membrane</keyword>
<keyword evidence="1" id="KW-0812">Transmembrane</keyword>
<accession>A0A6J5GYC4</accession>
<dbReference type="EMBL" id="CADIKL010000065">
    <property type="protein sequence ID" value="CAB3809196.1"/>
    <property type="molecule type" value="Genomic_DNA"/>
</dbReference>
<proteinExistence type="predicted"/>